<dbReference type="PANTHER" id="PTHR31118">
    <property type="entry name" value="CYCLASE-LIKE PROTEIN 2"/>
    <property type="match status" value="1"/>
</dbReference>
<dbReference type="SUPFAM" id="SSF102198">
    <property type="entry name" value="Putative cyclase"/>
    <property type="match status" value="1"/>
</dbReference>
<reference evidence="1 2" key="1">
    <citation type="submission" date="2018-05" db="EMBL/GenBank/DDBJ databases">
        <title>Genomic Encyclopedia of Type Strains, Phase IV (KMG-IV): sequencing the most valuable type-strain genomes for metagenomic binning, comparative biology and taxonomic classification.</title>
        <authorList>
            <person name="Goeker M."/>
        </authorList>
    </citation>
    <scope>NUCLEOTIDE SEQUENCE [LARGE SCALE GENOMIC DNA]</scope>
    <source>
        <strain evidence="1 2">DSM 28556</strain>
    </source>
</reference>
<dbReference type="GO" id="GO:0004061">
    <property type="term" value="F:arylformamidase activity"/>
    <property type="evidence" value="ECO:0007669"/>
    <property type="project" value="InterPro"/>
</dbReference>
<dbReference type="PANTHER" id="PTHR31118:SF32">
    <property type="entry name" value="KYNURENINE FORMAMIDASE"/>
    <property type="match status" value="1"/>
</dbReference>
<proteinExistence type="predicted"/>
<name>A0A2V3W773_9BACI</name>
<dbReference type="InterPro" id="IPR007325">
    <property type="entry name" value="KFase/CYL"/>
</dbReference>
<protein>
    <submittedName>
        <fullName evidence="1">Kynurenine formamidase</fullName>
    </submittedName>
</protein>
<accession>A0A2V3W773</accession>
<dbReference type="GO" id="GO:0019441">
    <property type="term" value="P:L-tryptophan catabolic process to kynurenine"/>
    <property type="evidence" value="ECO:0007669"/>
    <property type="project" value="InterPro"/>
</dbReference>
<keyword evidence="2" id="KW-1185">Reference proteome</keyword>
<dbReference type="Proteomes" id="UP000247978">
    <property type="component" value="Unassembled WGS sequence"/>
</dbReference>
<dbReference type="EMBL" id="QJJQ01000001">
    <property type="protein sequence ID" value="PXW90157.1"/>
    <property type="molecule type" value="Genomic_DNA"/>
</dbReference>
<dbReference type="RefSeq" id="WP_110393436.1">
    <property type="nucleotide sequence ID" value="NZ_JADIJL010000002.1"/>
</dbReference>
<dbReference type="OrthoDB" id="9796085at2"/>
<sequence length="225" mass="25279">MRKLLSYPMDEMSPGWPGNPKVEIKAYTNMSEGDVNNHFEVKFFNHFGSHMDGPKHFNNDGARIAELPVETFFYDRPLLIDLPKSYGELVTREDLEPYAEKMKDADLLMIRSGFSDKRKSDPEGYAGNGPGFTGDSCKYLMDEFPNLKGVAMDWISLASYTNIDEGILAHQYLLGMFHDDDYMVIIEDLNFASLTNDTLESVIALPLLINGIDSAPCTVVAEIKS</sequence>
<dbReference type="Gene3D" id="3.50.30.50">
    <property type="entry name" value="Putative cyclase"/>
    <property type="match status" value="1"/>
</dbReference>
<dbReference type="Pfam" id="PF04199">
    <property type="entry name" value="Cyclase"/>
    <property type="match status" value="1"/>
</dbReference>
<dbReference type="InterPro" id="IPR037175">
    <property type="entry name" value="KFase_sf"/>
</dbReference>
<comment type="caution">
    <text evidence="1">The sequence shown here is derived from an EMBL/GenBank/DDBJ whole genome shotgun (WGS) entry which is preliminary data.</text>
</comment>
<organism evidence="1 2">
    <name type="scientific">Pseudogracilibacillus auburnensis</name>
    <dbReference type="NCBI Taxonomy" id="1494959"/>
    <lineage>
        <taxon>Bacteria</taxon>
        <taxon>Bacillati</taxon>
        <taxon>Bacillota</taxon>
        <taxon>Bacilli</taxon>
        <taxon>Bacillales</taxon>
        <taxon>Bacillaceae</taxon>
        <taxon>Pseudogracilibacillus</taxon>
    </lineage>
</organism>
<evidence type="ECO:0000313" key="1">
    <source>
        <dbReference type="EMBL" id="PXW90157.1"/>
    </source>
</evidence>
<gene>
    <name evidence="1" type="ORF">DFR56_10166</name>
</gene>
<evidence type="ECO:0000313" key="2">
    <source>
        <dbReference type="Proteomes" id="UP000247978"/>
    </source>
</evidence>
<dbReference type="AlphaFoldDB" id="A0A2V3W773"/>